<dbReference type="AlphaFoldDB" id="G9EQC1"/>
<keyword evidence="1" id="KW-0812">Transmembrane</keyword>
<dbReference type="Proteomes" id="UP000002770">
    <property type="component" value="Unassembled WGS sequence"/>
</dbReference>
<dbReference type="InParanoid" id="G9EQC1"/>
<gene>
    <name evidence="2" type="ORF">LDG_7468</name>
</gene>
<name>G9EQC1_9GAMM</name>
<evidence type="ECO:0000256" key="1">
    <source>
        <dbReference type="SAM" id="Phobius"/>
    </source>
</evidence>
<evidence type="ECO:0000313" key="2">
    <source>
        <dbReference type="EMBL" id="EHL30516.1"/>
    </source>
</evidence>
<protein>
    <submittedName>
        <fullName evidence="2">Uncharacterized protein</fullName>
    </submittedName>
</protein>
<accession>G9EQC1</accession>
<sequence>MHTQKVADFATAFYEAGGQHATTYNGLIRFLAIICVVLAILWEIYHFTDEQAKASENYLMIIAFKAVKVFSGVTIFISLLMT</sequence>
<reference evidence="2 3" key="1">
    <citation type="journal article" date="2011" name="BMC Genomics">
        <title>Insight into cross-talk between intra-amoebal pathogens.</title>
        <authorList>
            <person name="Gimenez G."/>
            <person name="Bertelli C."/>
            <person name="Moliner C."/>
            <person name="Robert C."/>
            <person name="Raoult D."/>
            <person name="Fournier P.E."/>
            <person name="Greub G."/>
        </authorList>
    </citation>
    <scope>NUCLEOTIDE SEQUENCE [LARGE SCALE GENOMIC DNA]</scope>
    <source>
        <strain evidence="2 3">LLAP12</strain>
    </source>
</reference>
<proteinExistence type="predicted"/>
<feature type="transmembrane region" description="Helical" evidence="1">
    <location>
        <begin position="57"/>
        <end position="81"/>
    </location>
</feature>
<dbReference type="RefSeq" id="WP_006871376.1">
    <property type="nucleotide sequence ID" value="NZ_JH413829.1"/>
</dbReference>
<dbReference type="HOGENOM" id="CLU_2554073_0_0_6"/>
<evidence type="ECO:0000313" key="3">
    <source>
        <dbReference type="Proteomes" id="UP000002770"/>
    </source>
</evidence>
<organism evidence="2 3">
    <name type="scientific">Legionella drancourtii LLAP12</name>
    <dbReference type="NCBI Taxonomy" id="658187"/>
    <lineage>
        <taxon>Bacteria</taxon>
        <taxon>Pseudomonadati</taxon>
        <taxon>Pseudomonadota</taxon>
        <taxon>Gammaproteobacteria</taxon>
        <taxon>Legionellales</taxon>
        <taxon>Legionellaceae</taxon>
        <taxon>Legionella</taxon>
    </lineage>
</organism>
<dbReference type="STRING" id="658187.LDG_7468"/>
<keyword evidence="3" id="KW-1185">Reference proteome</keyword>
<keyword evidence="1" id="KW-0472">Membrane</keyword>
<keyword evidence="1" id="KW-1133">Transmembrane helix</keyword>
<feature type="transmembrane region" description="Helical" evidence="1">
    <location>
        <begin position="27"/>
        <end position="45"/>
    </location>
</feature>
<dbReference type="EMBL" id="JH413829">
    <property type="protein sequence ID" value="EHL30516.1"/>
    <property type="molecule type" value="Genomic_DNA"/>
</dbReference>